<dbReference type="GO" id="GO:0022627">
    <property type="term" value="C:cytosolic small ribosomal subunit"/>
    <property type="evidence" value="ECO:0007669"/>
    <property type="project" value="TreeGrafter"/>
</dbReference>
<accession>A0A6P6HSB2</accession>
<dbReference type="KEGG" id="pcoo:112859642"/>
<dbReference type="GO" id="GO:0002181">
    <property type="term" value="P:cytoplasmic translation"/>
    <property type="evidence" value="ECO:0007669"/>
    <property type="project" value="TreeGrafter"/>
</dbReference>
<dbReference type="InterPro" id="IPR039744">
    <property type="entry name" value="RIbosomal_uS14_euk_arc"/>
</dbReference>
<protein>
    <submittedName>
        <fullName evidence="2">40S ribosomal protein S29-like</fullName>
    </submittedName>
</protein>
<dbReference type="PANTHER" id="PTHR12010:SF2">
    <property type="entry name" value="40S RIBOSOMAL PROTEIN S29"/>
    <property type="match status" value="1"/>
</dbReference>
<dbReference type="InterPro" id="IPR043140">
    <property type="entry name" value="Ribosomal_uS14_sf"/>
</dbReference>
<dbReference type="GeneID" id="112859642"/>
<dbReference type="GO" id="GO:0008270">
    <property type="term" value="F:zinc ion binding"/>
    <property type="evidence" value="ECO:0007669"/>
    <property type="project" value="InterPro"/>
</dbReference>
<dbReference type="Proteomes" id="UP000515131">
    <property type="component" value="Unplaced"/>
</dbReference>
<dbReference type="GO" id="GO:0003735">
    <property type="term" value="F:structural constituent of ribosome"/>
    <property type="evidence" value="ECO:0007669"/>
    <property type="project" value="InterPro"/>
</dbReference>
<proteinExistence type="predicted"/>
<sequence length="78" mass="9088">MGHQELYCGHPRKFGLGCHSCPICTNRQGLMWKYCVTMCLQGLLQYGKNMGFVKLDYVSHLEWVLQDTYCNAYSLYIK</sequence>
<evidence type="ECO:0000313" key="1">
    <source>
        <dbReference type="Proteomes" id="UP000515131"/>
    </source>
</evidence>
<reference evidence="2" key="1">
    <citation type="submission" date="2025-08" db="UniProtKB">
        <authorList>
            <consortium name="RefSeq"/>
        </authorList>
    </citation>
    <scope>IDENTIFICATION</scope>
    <source>
        <tissue evidence="2">Blood</tissue>
    </source>
</reference>
<dbReference type="RefSeq" id="XP_025778702.1">
    <property type="nucleotide sequence ID" value="XM_025922917.1"/>
</dbReference>
<dbReference type="PANTHER" id="PTHR12010">
    <property type="entry name" value="40S RIBOSOMAL PROTEIN S29"/>
    <property type="match status" value="1"/>
</dbReference>
<dbReference type="AlphaFoldDB" id="A0A6P6HSB2"/>
<name>A0A6P6HSB2_PUMCO</name>
<dbReference type="Gene3D" id="4.10.830.10">
    <property type="entry name" value="30s Ribosomal Protein S14, Chain N"/>
    <property type="match status" value="1"/>
</dbReference>
<keyword evidence="1" id="KW-1185">Reference proteome</keyword>
<organism evidence="1 2">
    <name type="scientific">Puma concolor</name>
    <name type="common">Mountain lion</name>
    <name type="synonym">Felis concolor</name>
    <dbReference type="NCBI Taxonomy" id="9696"/>
    <lineage>
        <taxon>Eukaryota</taxon>
        <taxon>Metazoa</taxon>
        <taxon>Chordata</taxon>
        <taxon>Craniata</taxon>
        <taxon>Vertebrata</taxon>
        <taxon>Euteleostomi</taxon>
        <taxon>Mammalia</taxon>
        <taxon>Eutheria</taxon>
        <taxon>Laurasiatheria</taxon>
        <taxon>Carnivora</taxon>
        <taxon>Feliformia</taxon>
        <taxon>Felidae</taxon>
        <taxon>Felinae</taxon>
        <taxon>Puma</taxon>
    </lineage>
</organism>
<evidence type="ECO:0000313" key="2">
    <source>
        <dbReference type="RefSeq" id="XP_025778702.1"/>
    </source>
</evidence>
<gene>
    <name evidence="2" type="primary">LOC112859642</name>
</gene>